<organism evidence="2 3">
    <name type="scientific">Burkholderia sola</name>
    <dbReference type="NCBI Taxonomy" id="2843302"/>
    <lineage>
        <taxon>Bacteria</taxon>
        <taxon>Pseudomonadati</taxon>
        <taxon>Pseudomonadota</taxon>
        <taxon>Betaproteobacteria</taxon>
        <taxon>Burkholderiales</taxon>
        <taxon>Burkholderiaceae</taxon>
        <taxon>Burkholderia</taxon>
        <taxon>Burkholderia cepacia complex</taxon>
    </lineage>
</organism>
<name>A0ABV2CGE1_9BURK</name>
<accession>A0ABV2CGE1</accession>
<evidence type="ECO:0000259" key="1">
    <source>
        <dbReference type="Pfam" id="PF13503"/>
    </source>
</evidence>
<dbReference type="Pfam" id="PF13503">
    <property type="entry name" value="DUF4123"/>
    <property type="match status" value="1"/>
</dbReference>
<dbReference type="EMBL" id="JBEWCH010000026">
    <property type="protein sequence ID" value="MET1478181.1"/>
    <property type="molecule type" value="Genomic_DNA"/>
</dbReference>
<proteinExistence type="predicted"/>
<sequence>MTIAPLQAAPNFSGPLTHGFLLVEPTTLVHAPELLALDMQPCTPRALAHREELMPQLVDISALDDEARALATACWVAETHIERPPVVCAWLSSDAPADAICEHVARYLVGPGADGNPTFWRYYDPRVLSLTHAVLDSSQQRVLFGPIQAWQFAWAGHRWCVTRSGADTADTDQPSGWPRREQWPRINCSEAADRVLRRLPTMSVEHAAQFPIALDRVFSEAILSGHAMDVDALVEYALQHLRLDIALDSETRGSKP</sequence>
<reference evidence="2 3" key="1">
    <citation type="submission" date="2024-06" db="EMBL/GenBank/DDBJ databases">
        <title>Burkholderia sola in Mexico.</title>
        <authorList>
            <person name="Estrada P."/>
        </authorList>
    </citation>
    <scope>NUCLEOTIDE SEQUENCE [LARGE SCALE GENOMIC DNA]</scope>
    <source>
        <strain evidence="2 3">CpTa8-5</strain>
    </source>
</reference>
<comment type="caution">
    <text evidence="2">The sequence shown here is derived from an EMBL/GenBank/DDBJ whole genome shotgun (WGS) entry which is preliminary data.</text>
</comment>
<dbReference type="InterPro" id="IPR025391">
    <property type="entry name" value="DUF4123"/>
</dbReference>
<feature type="domain" description="DUF4123" evidence="1">
    <location>
        <begin position="46"/>
        <end position="141"/>
    </location>
</feature>
<protein>
    <submittedName>
        <fullName evidence="2">DUF4123 domain-containing protein</fullName>
    </submittedName>
</protein>
<dbReference type="Proteomes" id="UP001548587">
    <property type="component" value="Unassembled WGS sequence"/>
</dbReference>
<evidence type="ECO:0000313" key="3">
    <source>
        <dbReference type="Proteomes" id="UP001548587"/>
    </source>
</evidence>
<keyword evidence="3" id="KW-1185">Reference proteome</keyword>
<dbReference type="RefSeq" id="WP_209928122.1">
    <property type="nucleotide sequence ID" value="NZ_JBEWCH010000026.1"/>
</dbReference>
<gene>
    <name evidence="2" type="ORF">ABXL37_28420</name>
</gene>
<evidence type="ECO:0000313" key="2">
    <source>
        <dbReference type="EMBL" id="MET1478181.1"/>
    </source>
</evidence>